<dbReference type="Proteomes" id="UP000193136">
    <property type="component" value="Unassembled WGS sequence"/>
</dbReference>
<comment type="subcellular location">
    <subcellularLocation>
        <location evidence="1 6">Cytoplasm</location>
    </subcellularLocation>
</comment>
<keyword evidence="4 6" id="KW-0648">Protein biosynthesis</keyword>
<organism evidence="9 10">
    <name type="scientific">Geothermobacter hydrogeniphilus</name>
    <dbReference type="NCBI Taxonomy" id="1969733"/>
    <lineage>
        <taxon>Bacteria</taxon>
        <taxon>Pseudomonadati</taxon>
        <taxon>Thermodesulfobacteriota</taxon>
        <taxon>Desulfuromonadia</taxon>
        <taxon>Desulfuromonadales</taxon>
        <taxon>Geothermobacteraceae</taxon>
        <taxon>Geothermobacter</taxon>
    </lineage>
</organism>
<accession>A0A1X0Y352</accession>
<dbReference type="GO" id="GO:0043023">
    <property type="term" value="F:ribosomal large subunit binding"/>
    <property type="evidence" value="ECO:0007669"/>
    <property type="project" value="TreeGrafter"/>
</dbReference>
<dbReference type="EMBL" id="NAAD01000011">
    <property type="protein sequence ID" value="ORJ59528.1"/>
    <property type="molecule type" value="Genomic_DNA"/>
</dbReference>
<dbReference type="PANTHER" id="PTHR20982">
    <property type="entry name" value="RIBOSOME RECYCLING FACTOR"/>
    <property type="match status" value="1"/>
</dbReference>
<keyword evidence="10" id="KW-1185">Reference proteome</keyword>
<dbReference type="GO" id="GO:0005829">
    <property type="term" value="C:cytosol"/>
    <property type="evidence" value="ECO:0007669"/>
    <property type="project" value="GOC"/>
</dbReference>
<evidence type="ECO:0000256" key="7">
    <source>
        <dbReference type="SAM" id="Coils"/>
    </source>
</evidence>
<name>A0A1X0Y352_9BACT</name>
<comment type="function">
    <text evidence="5 6">Responsible for the release of ribosomes from messenger RNA at the termination of protein biosynthesis. May increase the efficiency of translation by recycling ribosomes from one round of translation to another.</text>
</comment>
<keyword evidence="3 6" id="KW-0963">Cytoplasm</keyword>
<protein>
    <recommendedName>
        <fullName evidence="6">Ribosome-recycling factor</fullName>
        <shortName evidence="6">RRF</shortName>
    </recommendedName>
    <alternativeName>
        <fullName evidence="6">Ribosome-releasing factor</fullName>
    </alternativeName>
</protein>
<dbReference type="InterPro" id="IPR036191">
    <property type="entry name" value="RRF_sf"/>
</dbReference>
<dbReference type="STRING" id="1969733.B5V00_09590"/>
<dbReference type="SUPFAM" id="SSF55194">
    <property type="entry name" value="Ribosome recycling factor, RRF"/>
    <property type="match status" value="1"/>
</dbReference>
<evidence type="ECO:0000259" key="8">
    <source>
        <dbReference type="Pfam" id="PF01765"/>
    </source>
</evidence>
<feature type="coiled-coil region" evidence="7">
    <location>
        <begin position="132"/>
        <end position="166"/>
    </location>
</feature>
<dbReference type="OrthoDB" id="9804006at2"/>
<evidence type="ECO:0000256" key="2">
    <source>
        <dbReference type="ARBA" id="ARBA00005912"/>
    </source>
</evidence>
<dbReference type="RefSeq" id="WP_085010572.1">
    <property type="nucleotide sequence ID" value="NZ_NAAD01000011.1"/>
</dbReference>
<dbReference type="FunFam" id="1.10.132.20:FF:000001">
    <property type="entry name" value="Ribosome-recycling factor"/>
    <property type="match status" value="1"/>
</dbReference>
<gene>
    <name evidence="6" type="primary">frr</name>
    <name evidence="9" type="ORF">B5V00_09590</name>
</gene>
<dbReference type="Pfam" id="PF01765">
    <property type="entry name" value="RRF"/>
    <property type="match status" value="1"/>
</dbReference>
<evidence type="ECO:0000256" key="1">
    <source>
        <dbReference type="ARBA" id="ARBA00004496"/>
    </source>
</evidence>
<evidence type="ECO:0000256" key="3">
    <source>
        <dbReference type="ARBA" id="ARBA00022490"/>
    </source>
</evidence>
<feature type="domain" description="Ribosome recycling factor" evidence="8">
    <location>
        <begin position="20"/>
        <end position="183"/>
    </location>
</feature>
<dbReference type="PANTHER" id="PTHR20982:SF3">
    <property type="entry name" value="MITOCHONDRIAL RIBOSOME RECYCLING FACTOR PSEUDO 1"/>
    <property type="match status" value="1"/>
</dbReference>
<dbReference type="AlphaFoldDB" id="A0A1X0Y352"/>
<comment type="similarity">
    <text evidence="2 6">Belongs to the RRF family.</text>
</comment>
<dbReference type="HAMAP" id="MF_00040">
    <property type="entry name" value="RRF"/>
    <property type="match status" value="1"/>
</dbReference>
<dbReference type="FunFam" id="3.30.1360.40:FF:000001">
    <property type="entry name" value="Ribosome-recycling factor"/>
    <property type="match status" value="1"/>
</dbReference>
<evidence type="ECO:0000313" key="10">
    <source>
        <dbReference type="Proteomes" id="UP000193136"/>
    </source>
</evidence>
<reference evidence="9 10" key="1">
    <citation type="submission" date="2017-03" db="EMBL/GenBank/DDBJ databases">
        <title>Genome sequence of Geothermobacter sp. EPR-M, Deep-Sea Iron Reducer.</title>
        <authorList>
            <person name="Tully B."/>
            <person name="Savalia P."/>
            <person name="Abuyen K."/>
            <person name="Baughan C."/>
            <person name="Romero E."/>
            <person name="Ronkowski C."/>
            <person name="Torres B."/>
            <person name="Tremblay J."/>
            <person name="Trujillo A."/>
            <person name="Tyler M."/>
            <person name="Perez-Rodriguez I."/>
            <person name="Amend J."/>
        </authorList>
    </citation>
    <scope>NUCLEOTIDE SEQUENCE [LARGE SCALE GENOMIC DNA]</scope>
    <source>
        <strain evidence="9 10">EPR-M</strain>
    </source>
</reference>
<dbReference type="InterPro" id="IPR023584">
    <property type="entry name" value="Ribosome_recyc_fac_dom"/>
</dbReference>
<dbReference type="CDD" id="cd00520">
    <property type="entry name" value="RRF"/>
    <property type="match status" value="1"/>
</dbReference>
<proteinExistence type="inferred from homology"/>
<keyword evidence="7" id="KW-0175">Coiled coil</keyword>
<evidence type="ECO:0000256" key="4">
    <source>
        <dbReference type="ARBA" id="ARBA00022917"/>
    </source>
</evidence>
<sequence>MLDEVKKKAGAAMDKAIEALKRDLGKVRTGRASLSLLEDVRVDYYGTPTPLNQVGTLAVPEPRLITIQPWEKQLIPEIEKAIFKADLGLNPSSDGQLVRIAIPALTEERRKEMVKVIKRMGEDCKIAIRGARRDANDALKNLLKEKDITEDEQKRTEKDIQDLTDRYVKKVDDVLDVKEQEVMEI</sequence>
<evidence type="ECO:0000256" key="6">
    <source>
        <dbReference type="HAMAP-Rule" id="MF_00040"/>
    </source>
</evidence>
<evidence type="ECO:0000256" key="5">
    <source>
        <dbReference type="ARBA" id="ARBA00025050"/>
    </source>
</evidence>
<evidence type="ECO:0000313" key="9">
    <source>
        <dbReference type="EMBL" id="ORJ59528.1"/>
    </source>
</evidence>
<dbReference type="Gene3D" id="3.30.1360.40">
    <property type="match status" value="1"/>
</dbReference>
<comment type="caution">
    <text evidence="9">The sequence shown here is derived from an EMBL/GenBank/DDBJ whole genome shotgun (WGS) entry which is preliminary data.</text>
</comment>
<dbReference type="InterPro" id="IPR002661">
    <property type="entry name" value="Ribosome_recyc_fac"/>
</dbReference>
<dbReference type="GO" id="GO:0002184">
    <property type="term" value="P:cytoplasmic translational termination"/>
    <property type="evidence" value="ECO:0007669"/>
    <property type="project" value="TreeGrafter"/>
</dbReference>
<dbReference type="Gene3D" id="1.10.132.20">
    <property type="entry name" value="Ribosome-recycling factor"/>
    <property type="match status" value="1"/>
</dbReference>
<dbReference type="NCBIfam" id="TIGR00496">
    <property type="entry name" value="frr"/>
    <property type="match status" value="1"/>
</dbReference>